<dbReference type="SMART" id="SM00829">
    <property type="entry name" value="PKS_ER"/>
    <property type="match status" value="1"/>
</dbReference>
<dbReference type="Pfam" id="PF13602">
    <property type="entry name" value="ADH_zinc_N_2"/>
    <property type="match status" value="1"/>
</dbReference>
<dbReference type="Proteomes" id="UP000837857">
    <property type="component" value="Chromosome 11"/>
</dbReference>
<dbReference type="InterPro" id="IPR020843">
    <property type="entry name" value="ER"/>
</dbReference>
<keyword evidence="3" id="KW-1185">Reference proteome</keyword>
<dbReference type="Gene3D" id="3.40.50.720">
    <property type="entry name" value="NAD(P)-binding Rossmann-like Domain"/>
    <property type="match status" value="1"/>
</dbReference>
<proteinExistence type="predicted"/>
<feature type="non-terminal residue" evidence="2">
    <location>
        <position position="382"/>
    </location>
</feature>
<accession>A0ABN8HVT4</accession>
<dbReference type="SUPFAM" id="SSF50129">
    <property type="entry name" value="GroES-like"/>
    <property type="match status" value="1"/>
</dbReference>
<protein>
    <recommendedName>
        <fullName evidence="1">Enoyl reductase (ER) domain-containing protein</fullName>
    </recommendedName>
</protein>
<dbReference type="SUPFAM" id="SSF51735">
    <property type="entry name" value="NAD(P)-binding Rossmann-fold domains"/>
    <property type="match status" value="1"/>
</dbReference>
<dbReference type="InterPro" id="IPR036291">
    <property type="entry name" value="NAD(P)-bd_dom_sf"/>
</dbReference>
<sequence length="382" mass="39776">MQRETAAALAGAARMAAWRAHCYGPPAELRLEEARVPPLRAPDQLLVRVHAASINPIDVAMLGGYGARVLNTLRAMEGVDVEFPLVVGRDFCGEVVLAGAECRSRAGRRVWGVVPPHWQGAHAQFVLARDRWVAEAPARLSDAAAGGALYAALSACAALRAAGLPPRPPPPRARAAQRVLLLGLGGVGHAALQLLRYSGAQVVVGCAGEQCESALALGAAAAFDRHAADYDRSLREAGPYEAVLDCAGVGGEGAAARGWRFGRFVTLSSPLLRLTDERGLALGGAAAALRLAQQSAAAAAADGPSPGPSGCPPHVRWAFFAPSAADARLLRRLADAGKFSVAVERVFPWWGAAEAYARAAQGRPRGKLVLDFAGQPSNTAHE</sequence>
<dbReference type="InterPro" id="IPR050700">
    <property type="entry name" value="YIM1/Zinc_Alcohol_DH_Fams"/>
</dbReference>
<evidence type="ECO:0000313" key="2">
    <source>
        <dbReference type="EMBL" id="CAH2039955.1"/>
    </source>
</evidence>
<feature type="domain" description="Enoyl reductase (ER)" evidence="1">
    <location>
        <begin position="24"/>
        <end position="370"/>
    </location>
</feature>
<organism evidence="2 3">
    <name type="scientific">Iphiclides podalirius</name>
    <name type="common">scarce swallowtail</name>
    <dbReference type="NCBI Taxonomy" id="110791"/>
    <lineage>
        <taxon>Eukaryota</taxon>
        <taxon>Metazoa</taxon>
        <taxon>Ecdysozoa</taxon>
        <taxon>Arthropoda</taxon>
        <taxon>Hexapoda</taxon>
        <taxon>Insecta</taxon>
        <taxon>Pterygota</taxon>
        <taxon>Neoptera</taxon>
        <taxon>Endopterygota</taxon>
        <taxon>Lepidoptera</taxon>
        <taxon>Glossata</taxon>
        <taxon>Ditrysia</taxon>
        <taxon>Papilionoidea</taxon>
        <taxon>Papilionidae</taxon>
        <taxon>Papilioninae</taxon>
        <taxon>Iphiclides</taxon>
    </lineage>
</organism>
<dbReference type="Pfam" id="PF08240">
    <property type="entry name" value="ADH_N"/>
    <property type="match status" value="1"/>
</dbReference>
<evidence type="ECO:0000313" key="3">
    <source>
        <dbReference type="Proteomes" id="UP000837857"/>
    </source>
</evidence>
<dbReference type="PANTHER" id="PTHR11695:SF294">
    <property type="entry name" value="RETICULON-4-INTERACTING PROTEIN 1, MITOCHONDRIAL"/>
    <property type="match status" value="1"/>
</dbReference>
<dbReference type="EMBL" id="OW152823">
    <property type="protein sequence ID" value="CAH2039955.1"/>
    <property type="molecule type" value="Genomic_DNA"/>
</dbReference>
<reference evidence="2" key="1">
    <citation type="submission" date="2022-03" db="EMBL/GenBank/DDBJ databases">
        <authorList>
            <person name="Martin H S."/>
        </authorList>
    </citation>
    <scope>NUCLEOTIDE SEQUENCE</scope>
</reference>
<dbReference type="InterPro" id="IPR013154">
    <property type="entry name" value="ADH-like_N"/>
</dbReference>
<dbReference type="PANTHER" id="PTHR11695">
    <property type="entry name" value="ALCOHOL DEHYDROGENASE RELATED"/>
    <property type="match status" value="1"/>
</dbReference>
<dbReference type="InterPro" id="IPR011032">
    <property type="entry name" value="GroES-like_sf"/>
</dbReference>
<dbReference type="Gene3D" id="3.90.180.10">
    <property type="entry name" value="Medium-chain alcohol dehydrogenases, catalytic domain"/>
    <property type="match status" value="1"/>
</dbReference>
<gene>
    <name evidence="2" type="ORF">IPOD504_LOCUS2145</name>
</gene>
<evidence type="ECO:0000259" key="1">
    <source>
        <dbReference type="SMART" id="SM00829"/>
    </source>
</evidence>
<name>A0ABN8HVT4_9NEOP</name>